<keyword evidence="6 8" id="KW-0472">Membrane</keyword>
<feature type="transmembrane region" description="Helical" evidence="8">
    <location>
        <begin position="234"/>
        <end position="259"/>
    </location>
</feature>
<evidence type="ECO:0000256" key="6">
    <source>
        <dbReference type="ARBA" id="ARBA00023136"/>
    </source>
</evidence>
<dbReference type="EMBL" id="ML119134">
    <property type="protein sequence ID" value="RPB11582.1"/>
    <property type="molecule type" value="Genomic_DNA"/>
</dbReference>
<feature type="transmembrane region" description="Helical" evidence="8">
    <location>
        <begin position="54"/>
        <end position="80"/>
    </location>
</feature>
<accession>A0A3N4KQJ0</accession>
<dbReference type="STRING" id="1392247.A0A3N4KQJ0"/>
<dbReference type="GO" id="GO:0006629">
    <property type="term" value="P:lipid metabolic process"/>
    <property type="evidence" value="ECO:0007669"/>
    <property type="project" value="UniProtKB-KW"/>
</dbReference>
<comment type="subcellular location">
    <subcellularLocation>
        <location evidence="1">Endoplasmic reticulum membrane</location>
        <topology evidence="1">Multi-pass membrane protein</topology>
    </subcellularLocation>
</comment>
<evidence type="ECO:0000256" key="1">
    <source>
        <dbReference type="ARBA" id="ARBA00004477"/>
    </source>
</evidence>
<dbReference type="InParanoid" id="A0A3N4KQJ0"/>
<dbReference type="GO" id="GO:0140042">
    <property type="term" value="P:lipid droplet formation"/>
    <property type="evidence" value="ECO:0007669"/>
    <property type="project" value="UniProtKB-ARBA"/>
</dbReference>
<dbReference type="GO" id="GO:0005789">
    <property type="term" value="C:endoplasmic reticulum membrane"/>
    <property type="evidence" value="ECO:0007669"/>
    <property type="project" value="UniProtKB-SubCell"/>
</dbReference>
<keyword evidence="3" id="KW-0256">Endoplasmic reticulum</keyword>
<keyword evidence="10" id="KW-1185">Reference proteome</keyword>
<reference evidence="9 10" key="1">
    <citation type="journal article" date="2018" name="Nat. Ecol. Evol.">
        <title>Pezizomycetes genomes reveal the molecular basis of ectomycorrhizal truffle lifestyle.</title>
        <authorList>
            <person name="Murat C."/>
            <person name="Payen T."/>
            <person name="Noel B."/>
            <person name="Kuo A."/>
            <person name="Morin E."/>
            <person name="Chen J."/>
            <person name="Kohler A."/>
            <person name="Krizsan K."/>
            <person name="Balestrini R."/>
            <person name="Da Silva C."/>
            <person name="Montanini B."/>
            <person name="Hainaut M."/>
            <person name="Levati E."/>
            <person name="Barry K.W."/>
            <person name="Belfiori B."/>
            <person name="Cichocki N."/>
            <person name="Clum A."/>
            <person name="Dockter R.B."/>
            <person name="Fauchery L."/>
            <person name="Guy J."/>
            <person name="Iotti M."/>
            <person name="Le Tacon F."/>
            <person name="Lindquist E.A."/>
            <person name="Lipzen A."/>
            <person name="Malagnac F."/>
            <person name="Mello A."/>
            <person name="Molinier V."/>
            <person name="Miyauchi S."/>
            <person name="Poulain J."/>
            <person name="Riccioni C."/>
            <person name="Rubini A."/>
            <person name="Sitrit Y."/>
            <person name="Splivallo R."/>
            <person name="Traeger S."/>
            <person name="Wang M."/>
            <person name="Zifcakova L."/>
            <person name="Wipf D."/>
            <person name="Zambonelli A."/>
            <person name="Paolocci F."/>
            <person name="Nowrousian M."/>
            <person name="Ottonello S."/>
            <person name="Baldrian P."/>
            <person name="Spatafora J.W."/>
            <person name="Henrissat B."/>
            <person name="Nagy L.G."/>
            <person name="Aury J.M."/>
            <person name="Wincker P."/>
            <person name="Grigoriev I.V."/>
            <person name="Bonfante P."/>
            <person name="Martin F.M."/>
        </authorList>
    </citation>
    <scope>NUCLEOTIDE SEQUENCE [LARGE SCALE GENOMIC DNA]</scope>
    <source>
        <strain evidence="9 10">CCBAS932</strain>
    </source>
</reference>
<gene>
    <name evidence="9" type="ORF">P167DRAFT_565713</name>
</gene>
<dbReference type="PANTHER" id="PTHR21212:SF0">
    <property type="entry name" value="SEIPIN"/>
    <property type="match status" value="1"/>
</dbReference>
<dbReference type="AlphaFoldDB" id="A0A3N4KQJ0"/>
<dbReference type="OrthoDB" id="3990054at2759"/>
<proteinExistence type="predicted"/>
<name>A0A3N4KQJ0_9PEZI</name>
<dbReference type="InterPro" id="IPR009617">
    <property type="entry name" value="Seipin"/>
</dbReference>
<evidence type="ECO:0000256" key="5">
    <source>
        <dbReference type="ARBA" id="ARBA00023098"/>
    </source>
</evidence>
<evidence type="ECO:0000256" key="3">
    <source>
        <dbReference type="ARBA" id="ARBA00022824"/>
    </source>
</evidence>
<dbReference type="CDD" id="cd23995">
    <property type="entry name" value="Seipin_BSCL2_like"/>
    <property type="match status" value="1"/>
</dbReference>
<evidence type="ECO:0000256" key="7">
    <source>
        <dbReference type="SAM" id="MobiDB-lite"/>
    </source>
</evidence>
<feature type="compositionally biased region" description="Acidic residues" evidence="7">
    <location>
        <begin position="285"/>
        <end position="301"/>
    </location>
</feature>
<evidence type="ECO:0000313" key="9">
    <source>
        <dbReference type="EMBL" id="RPB11582.1"/>
    </source>
</evidence>
<keyword evidence="2 8" id="KW-0812">Transmembrane</keyword>
<dbReference type="Proteomes" id="UP000277580">
    <property type="component" value="Unassembled WGS sequence"/>
</dbReference>
<dbReference type="PANTHER" id="PTHR21212">
    <property type="entry name" value="BERNARDINELLI-SEIP CONGENITAL LIPODYSTROPHY 2 HOMOLOG BSCL2 PROTEIN"/>
    <property type="match status" value="1"/>
</dbReference>
<feature type="compositionally biased region" description="Basic and acidic residues" evidence="7">
    <location>
        <begin position="303"/>
        <end position="316"/>
    </location>
</feature>
<evidence type="ECO:0000256" key="2">
    <source>
        <dbReference type="ARBA" id="ARBA00022692"/>
    </source>
</evidence>
<keyword evidence="5" id="KW-0443">Lipid metabolism</keyword>
<sequence length="349" mass="38566">MPHHSLTRPSLDITRVHQRQTSKPTNTIPTKVDTAMDTLLAPLRAASSKPARRAYITTFLLTTSATFLLLIAAATYIAFYMNYIPDLSHRHTLHLQYSKLPPAATKPNQHYTITLHLHLPTTPSNLALGNFMTSITLLSPTNSAITTSRRPATLTHRTPLLETLDTLLRAPLYLTGLQSQSERLDVALVDASFPQQIAAVKVVLEAEAVGVYGAEIEFTARLQGLRWWMWNRRVLTFLVATALFWGFEVGAMAVVWWAVWSYFGGGGKAEEEEKEGRERVGGGEAEGEGEELYADDEETGTEGEIKVKEEEGREIAVDSGLGSMSESASSSRARVAEAGQRRRRSRGKD</sequence>
<keyword evidence="4 8" id="KW-1133">Transmembrane helix</keyword>
<evidence type="ECO:0000313" key="10">
    <source>
        <dbReference type="Proteomes" id="UP000277580"/>
    </source>
</evidence>
<evidence type="ECO:0000256" key="4">
    <source>
        <dbReference type="ARBA" id="ARBA00022989"/>
    </source>
</evidence>
<evidence type="ECO:0000256" key="8">
    <source>
        <dbReference type="SAM" id="Phobius"/>
    </source>
</evidence>
<feature type="compositionally biased region" description="Low complexity" evidence="7">
    <location>
        <begin position="323"/>
        <end position="338"/>
    </location>
</feature>
<feature type="region of interest" description="Disordered" evidence="7">
    <location>
        <begin position="267"/>
        <end position="349"/>
    </location>
</feature>
<feature type="compositionally biased region" description="Basic and acidic residues" evidence="7">
    <location>
        <begin position="268"/>
        <end position="281"/>
    </location>
</feature>
<organism evidence="9 10">
    <name type="scientific">Morchella conica CCBAS932</name>
    <dbReference type="NCBI Taxonomy" id="1392247"/>
    <lineage>
        <taxon>Eukaryota</taxon>
        <taxon>Fungi</taxon>
        <taxon>Dikarya</taxon>
        <taxon>Ascomycota</taxon>
        <taxon>Pezizomycotina</taxon>
        <taxon>Pezizomycetes</taxon>
        <taxon>Pezizales</taxon>
        <taxon>Morchellaceae</taxon>
        <taxon>Morchella</taxon>
    </lineage>
</organism>
<protein>
    <recommendedName>
        <fullName evidence="11">DUF1226-domain-containing protein</fullName>
    </recommendedName>
</protein>
<evidence type="ECO:0008006" key="11">
    <source>
        <dbReference type="Google" id="ProtNLM"/>
    </source>
</evidence>
<dbReference type="Pfam" id="PF06775">
    <property type="entry name" value="Seipin"/>
    <property type="match status" value="1"/>
</dbReference>